<name>A0AAD4Q7H8_9AGAM</name>
<keyword evidence="2" id="KW-1185">Reference proteome</keyword>
<protein>
    <submittedName>
        <fullName evidence="1">Uncharacterized protein</fullName>
    </submittedName>
</protein>
<dbReference type="EMBL" id="JAKELL010000315">
    <property type="protein sequence ID" value="KAH8977427.1"/>
    <property type="molecule type" value="Genomic_DNA"/>
</dbReference>
<accession>A0AAD4Q7H8</accession>
<gene>
    <name evidence="1" type="ORF">EDB92DRAFT_1999735</name>
</gene>
<dbReference type="Proteomes" id="UP001201163">
    <property type="component" value="Unassembled WGS sequence"/>
</dbReference>
<comment type="caution">
    <text evidence="1">The sequence shown here is derived from an EMBL/GenBank/DDBJ whole genome shotgun (WGS) entry which is preliminary data.</text>
</comment>
<sequence length="321" mass="36064">MVSVDLQLAINSLLRLKRAIVYESLEPGQESEDSEDTATEDDFVQQIDTTLSLLGSKLALQVGGSRHFSHTDPEYIWTKLNITSAGFIILKPSPEERIAATTSLGQNELWSSANLYHHLHLLGNVVPQKTEASSRAWIDAFFFRVSAMLPPDQHMVLNMEQVVPAMTIRPLSFPILSGFVDYFAVVSQCTANFYLNTQTLDVYKFFKPPSFFIIEAKDFWSETLDHVHQAVCGLYACGQLLQKKILCGALTNGHDWVFLLVKLNDDYDGASYQQSPMIQLQITRGVDNQLVIHEPWPDLIAGILSYWITNSSADLGGDDWF</sequence>
<feature type="non-terminal residue" evidence="1">
    <location>
        <position position="321"/>
    </location>
</feature>
<organism evidence="1 2">
    <name type="scientific">Lactarius akahatsu</name>
    <dbReference type="NCBI Taxonomy" id="416441"/>
    <lineage>
        <taxon>Eukaryota</taxon>
        <taxon>Fungi</taxon>
        <taxon>Dikarya</taxon>
        <taxon>Basidiomycota</taxon>
        <taxon>Agaricomycotina</taxon>
        <taxon>Agaricomycetes</taxon>
        <taxon>Russulales</taxon>
        <taxon>Russulaceae</taxon>
        <taxon>Lactarius</taxon>
    </lineage>
</organism>
<evidence type="ECO:0000313" key="1">
    <source>
        <dbReference type="EMBL" id="KAH8977427.1"/>
    </source>
</evidence>
<dbReference type="AlphaFoldDB" id="A0AAD4Q7H8"/>
<evidence type="ECO:0000313" key="2">
    <source>
        <dbReference type="Proteomes" id="UP001201163"/>
    </source>
</evidence>
<proteinExistence type="predicted"/>
<reference evidence="1" key="1">
    <citation type="submission" date="2022-01" db="EMBL/GenBank/DDBJ databases">
        <title>Comparative genomics reveals a dynamic genome evolution in the ectomycorrhizal milk-cap (Lactarius) mushrooms.</title>
        <authorList>
            <consortium name="DOE Joint Genome Institute"/>
            <person name="Lebreton A."/>
            <person name="Tang N."/>
            <person name="Kuo A."/>
            <person name="LaButti K."/>
            <person name="Drula E."/>
            <person name="Barry K."/>
            <person name="Clum A."/>
            <person name="Lipzen A."/>
            <person name="Mousain D."/>
            <person name="Ng V."/>
            <person name="Wang R."/>
            <person name="Wang X."/>
            <person name="Dai Y."/>
            <person name="Henrissat B."/>
            <person name="Grigoriev I.V."/>
            <person name="Guerin-Laguette A."/>
            <person name="Yu F."/>
            <person name="Martin F.M."/>
        </authorList>
    </citation>
    <scope>NUCLEOTIDE SEQUENCE</scope>
    <source>
        <strain evidence="1">QP</strain>
    </source>
</reference>